<feature type="compositionally biased region" description="Low complexity" evidence="2">
    <location>
        <begin position="380"/>
        <end position="405"/>
    </location>
</feature>
<proteinExistence type="predicted"/>
<feature type="region of interest" description="Disordered" evidence="2">
    <location>
        <begin position="187"/>
        <end position="210"/>
    </location>
</feature>
<name>A0A6A3J1F4_9STRA</name>
<protein>
    <submittedName>
        <fullName evidence="3">Uncharacterized protein</fullName>
    </submittedName>
</protein>
<accession>A0A6A3J1F4</accession>
<reference evidence="3 4" key="1">
    <citation type="submission" date="2018-09" db="EMBL/GenBank/DDBJ databases">
        <title>Genomic investigation of the strawberry pathogen Phytophthora fragariae indicates pathogenicity is determined by transcriptional variation in three key races.</title>
        <authorList>
            <person name="Adams T.M."/>
            <person name="Armitage A.D."/>
            <person name="Sobczyk M.K."/>
            <person name="Bates H.J."/>
            <person name="Dunwell J.M."/>
            <person name="Nellist C.F."/>
            <person name="Harrison R.J."/>
        </authorList>
    </citation>
    <scope>NUCLEOTIDE SEQUENCE [LARGE SCALE GENOMIC DNA]</scope>
    <source>
        <strain evidence="3 4">SCRP324</strain>
    </source>
</reference>
<feature type="coiled-coil region" evidence="1">
    <location>
        <begin position="252"/>
        <end position="356"/>
    </location>
</feature>
<evidence type="ECO:0000256" key="2">
    <source>
        <dbReference type="SAM" id="MobiDB-lite"/>
    </source>
</evidence>
<feature type="compositionally biased region" description="Low complexity" evidence="2">
    <location>
        <begin position="149"/>
        <end position="164"/>
    </location>
</feature>
<evidence type="ECO:0000313" key="4">
    <source>
        <dbReference type="Proteomes" id="UP000435112"/>
    </source>
</evidence>
<evidence type="ECO:0000256" key="1">
    <source>
        <dbReference type="SAM" id="Coils"/>
    </source>
</evidence>
<feature type="region of interest" description="Disordered" evidence="2">
    <location>
        <begin position="379"/>
        <end position="415"/>
    </location>
</feature>
<gene>
    <name evidence="3" type="ORF">PR002_g21571</name>
</gene>
<dbReference type="PANTHER" id="PTHR23159">
    <property type="entry name" value="CENTROSOMAL PROTEIN 2"/>
    <property type="match status" value="1"/>
</dbReference>
<comment type="caution">
    <text evidence="3">The sequence shown here is derived from an EMBL/GenBank/DDBJ whole genome shotgun (WGS) entry which is preliminary data.</text>
</comment>
<evidence type="ECO:0000313" key="3">
    <source>
        <dbReference type="EMBL" id="KAE8989036.1"/>
    </source>
</evidence>
<dbReference type="Proteomes" id="UP000435112">
    <property type="component" value="Unassembled WGS sequence"/>
</dbReference>
<feature type="region of interest" description="Disordered" evidence="2">
    <location>
        <begin position="132"/>
        <end position="164"/>
    </location>
</feature>
<organism evidence="3 4">
    <name type="scientific">Phytophthora rubi</name>
    <dbReference type="NCBI Taxonomy" id="129364"/>
    <lineage>
        <taxon>Eukaryota</taxon>
        <taxon>Sar</taxon>
        <taxon>Stramenopiles</taxon>
        <taxon>Oomycota</taxon>
        <taxon>Peronosporomycetes</taxon>
        <taxon>Peronosporales</taxon>
        <taxon>Peronosporaceae</taxon>
        <taxon>Phytophthora</taxon>
    </lineage>
</organism>
<dbReference type="PANTHER" id="PTHR23159:SF31">
    <property type="entry name" value="CENTROSOME-ASSOCIATED PROTEIN CEP250 ISOFORM X1"/>
    <property type="match status" value="1"/>
</dbReference>
<dbReference type="AlphaFoldDB" id="A0A6A3J1F4"/>
<dbReference type="OrthoDB" id="124132at2759"/>
<keyword evidence="1" id="KW-0175">Coiled coil</keyword>
<dbReference type="EMBL" id="QXFU01002199">
    <property type="protein sequence ID" value="KAE8989036.1"/>
    <property type="molecule type" value="Genomic_DNA"/>
</dbReference>
<sequence>MLQELAAENYALAAASETSTARTSALVDHATQLHAELAQARASLDALHDTARQLRSAVAEAETSRDLSAAEWVQERGALRAELEQLRDALQSVGTQQASAQASSDVAYQDLSAELQAAQTRIRGLRAELRTAQQSTGTTMSPSYPPLPASTSTPAADSSSSHSAIVPASSSAGLIVQISNLRHELARAQESERRAREASRMSSDRREQAEQRLLDVERENQRLQAAASMKTIRGDAYKASFDRNVEQRTQDNVEASEVVATLESQVEEQNQRLQDLQLVVDRQTADHGILSFRADESEGRVAELTAQLTVATTQRDEQESRRLQIEADLEAARASLAELQRDCSALREELDRSRGQTRQAVRDRDVLQGTLDIVRGPAYTPLVTTPTTPVSSAETSGGASTSHTGPVTSKRAPAEGAQEGGQLFVCVVEATFGDAIATRLSIRWGRRRQRLLLFRRFGARLGGWSVFTQ</sequence>